<name>A0A0N7H8X0_MYCFO</name>
<dbReference type="RefSeq" id="WP_003880357.1">
    <property type="nucleotide sequence ID" value="NZ_CP011269.1"/>
</dbReference>
<gene>
    <name evidence="4" type="ORF">NCTC1542_02189</name>
    <name evidence="3" type="ORF">R4485_20180</name>
    <name evidence="2" type="ORF">XA26_35770</name>
</gene>
<keyword evidence="1" id="KW-0812">Transmembrane</keyword>
<feature type="transmembrane region" description="Helical" evidence="1">
    <location>
        <begin position="86"/>
        <end position="106"/>
    </location>
</feature>
<dbReference type="Proteomes" id="UP001186041">
    <property type="component" value="Unassembled WGS sequence"/>
</dbReference>
<accession>A0A0N7H8X0</accession>
<sequence length="184" mass="20139">MSENPPEPQLTGAQATGLWGLEAAETALITVVYGMTIRPEIISGPTLNASAFSALCGLFFTIIVYQREQILRLVYEGTRVAEEIATRWLAAVVATVIAAISASVQISVDNPWLPLAISAGHAALRGLILAASKCPTPTISAVLDSSTRLSNLRAMWWRYRVRKGGERELKRRMRNALTYRDANR</sequence>
<dbReference type="GeneID" id="93413989"/>
<reference evidence="3" key="3">
    <citation type="submission" date="2023-10" db="EMBL/GenBank/DDBJ databases">
        <title>Mycolicibacterium fortuitum clinical isolates causing pulmonary infections in humans.</title>
        <authorList>
            <person name="Mejia-Ponce P.M."/>
            <person name="Zenteno-Cuevas R."/>
            <person name="Licona-Cassani C."/>
        </authorList>
    </citation>
    <scope>NUCLEOTIDE SEQUENCE</scope>
    <source>
        <strain evidence="3">M8</strain>
    </source>
</reference>
<dbReference type="KEGG" id="mft:XA26_35770"/>
<organism evidence="2 5">
    <name type="scientific">Mycolicibacterium fortuitum</name>
    <name type="common">Mycobacterium fortuitum</name>
    <dbReference type="NCBI Taxonomy" id="1766"/>
    <lineage>
        <taxon>Bacteria</taxon>
        <taxon>Bacillati</taxon>
        <taxon>Actinomycetota</taxon>
        <taxon>Actinomycetes</taxon>
        <taxon>Mycobacteriales</taxon>
        <taxon>Mycobacteriaceae</taxon>
        <taxon>Mycolicibacterium</taxon>
    </lineage>
</organism>
<keyword evidence="1" id="KW-1133">Transmembrane helix</keyword>
<protein>
    <recommendedName>
        <fullName evidence="7">Transmembrane protein</fullName>
    </recommendedName>
</protein>
<dbReference type="Proteomes" id="UP000057134">
    <property type="component" value="Chromosome"/>
</dbReference>
<reference evidence="2 5" key="1">
    <citation type="journal article" date="2015" name="MBio">
        <title>Enzymatic Degradation of Phenazines Can Generate Energy and Protect Sensitive Organisms from Toxicity.</title>
        <authorList>
            <person name="Costa K.C."/>
            <person name="Bergkessel M."/>
            <person name="Saunders S."/>
            <person name="Korlach J."/>
            <person name="Newman D.K."/>
        </authorList>
    </citation>
    <scope>NUCLEOTIDE SEQUENCE [LARGE SCALE GENOMIC DNA]</scope>
    <source>
        <strain evidence="2 5">CT6</strain>
    </source>
</reference>
<evidence type="ECO:0000256" key="1">
    <source>
        <dbReference type="SAM" id="Phobius"/>
    </source>
</evidence>
<evidence type="ECO:0000313" key="6">
    <source>
        <dbReference type="Proteomes" id="UP000255389"/>
    </source>
</evidence>
<dbReference type="AlphaFoldDB" id="A0A0N7H8X0"/>
<dbReference type="EMBL" id="CP011269">
    <property type="protein sequence ID" value="ALI27399.1"/>
    <property type="molecule type" value="Genomic_DNA"/>
</dbReference>
<keyword evidence="5" id="KW-1185">Reference proteome</keyword>
<evidence type="ECO:0008006" key="7">
    <source>
        <dbReference type="Google" id="ProtNLM"/>
    </source>
</evidence>
<dbReference type="PATRIC" id="fig|1766.6.peg.3556"/>
<keyword evidence="1" id="KW-0472">Membrane</keyword>
<dbReference type="EMBL" id="JAWLVV010000018">
    <property type="protein sequence ID" value="MDV7292494.1"/>
    <property type="molecule type" value="Genomic_DNA"/>
</dbReference>
<evidence type="ECO:0000313" key="4">
    <source>
        <dbReference type="EMBL" id="STZ74632.1"/>
    </source>
</evidence>
<feature type="transmembrane region" description="Helical" evidence="1">
    <location>
        <begin position="47"/>
        <end position="65"/>
    </location>
</feature>
<dbReference type="EMBL" id="UGQY01000001">
    <property type="protein sequence ID" value="STZ74632.1"/>
    <property type="molecule type" value="Genomic_DNA"/>
</dbReference>
<evidence type="ECO:0000313" key="2">
    <source>
        <dbReference type="EMBL" id="ALI27399.1"/>
    </source>
</evidence>
<dbReference type="Proteomes" id="UP000255389">
    <property type="component" value="Unassembled WGS sequence"/>
</dbReference>
<evidence type="ECO:0000313" key="3">
    <source>
        <dbReference type="EMBL" id="MDV7292494.1"/>
    </source>
</evidence>
<proteinExistence type="predicted"/>
<dbReference type="STRING" id="1766.XA26_35770"/>
<reference evidence="4 6" key="2">
    <citation type="submission" date="2018-06" db="EMBL/GenBank/DDBJ databases">
        <authorList>
            <consortium name="Pathogen Informatics"/>
            <person name="Doyle S."/>
        </authorList>
    </citation>
    <scope>NUCLEOTIDE SEQUENCE [LARGE SCALE GENOMIC DNA]</scope>
    <source>
        <strain evidence="4 6">NCTC1542</strain>
    </source>
</reference>
<evidence type="ECO:0000313" key="5">
    <source>
        <dbReference type="Proteomes" id="UP000057134"/>
    </source>
</evidence>